<reference evidence="1 2" key="2">
    <citation type="submission" date="2018-11" db="EMBL/GenBank/DDBJ databases">
        <authorList>
            <consortium name="Pathogen Informatics"/>
        </authorList>
    </citation>
    <scope>NUCLEOTIDE SEQUENCE [LARGE SCALE GENOMIC DNA]</scope>
</reference>
<reference evidence="3" key="1">
    <citation type="submission" date="2016-06" db="UniProtKB">
        <authorList>
            <consortium name="WormBaseParasite"/>
        </authorList>
    </citation>
    <scope>IDENTIFICATION</scope>
</reference>
<dbReference type="WBParaSite" id="GPUH_0000692801-mRNA-1">
    <property type="protein sequence ID" value="GPUH_0000692801-mRNA-1"/>
    <property type="gene ID" value="GPUH_0000692801"/>
</dbReference>
<accession>A0A183DDX8</accession>
<name>A0A183DDX8_9BILA</name>
<sequence length="67" mass="7621">MNIVQFLQDFRLVLEHIATFLKTRFSSNSGYMQLNLIGVDSNGVVLQEANFGVDSIDEKFAKLKQIK</sequence>
<evidence type="ECO:0000313" key="2">
    <source>
        <dbReference type="Proteomes" id="UP000271098"/>
    </source>
</evidence>
<dbReference type="EMBL" id="UYRT01017066">
    <property type="protein sequence ID" value="VDK56564.1"/>
    <property type="molecule type" value="Genomic_DNA"/>
</dbReference>
<organism evidence="3">
    <name type="scientific">Gongylonema pulchrum</name>
    <dbReference type="NCBI Taxonomy" id="637853"/>
    <lineage>
        <taxon>Eukaryota</taxon>
        <taxon>Metazoa</taxon>
        <taxon>Ecdysozoa</taxon>
        <taxon>Nematoda</taxon>
        <taxon>Chromadorea</taxon>
        <taxon>Rhabditida</taxon>
        <taxon>Spirurina</taxon>
        <taxon>Spiruromorpha</taxon>
        <taxon>Spiruroidea</taxon>
        <taxon>Gongylonematidae</taxon>
        <taxon>Gongylonema</taxon>
    </lineage>
</organism>
<proteinExistence type="predicted"/>
<evidence type="ECO:0000313" key="3">
    <source>
        <dbReference type="WBParaSite" id="GPUH_0000692801-mRNA-1"/>
    </source>
</evidence>
<dbReference type="Proteomes" id="UP000271098">
    <property type="component" value="Unassembled WGS sequence"/>
</dbReference>
<gene>
    <name evidence="1" type="ORF">GPUH_LOCUS6919</name>
</gene>
<keyword evidence="2" id="KW-1185">Reference proteome</keyword>
<evidence type="ECO:0000313" key="1">
    <source>
        <dbReference type="EMBL" id="VDK56564.1"/>
    </source>
</evidence>
<dbReference type="AlphaFoldDB" id="A0A183DDX8"/>
<protein>
    <submittedName>
        <fullName evidence="3">Transcriptional regulator</fullName>
    </submittedName>
</protein>